<feature type="domain" description="Glycosyl transferase family 25" evidence="4">
    <location>
        <begin position="4"/>
        <end position="179"/>
    </location>
</feature>
<dbReference type="Pfam" id="PF01755">
    <property type="entry name" value="Glyco_transf_25"/>
    <property type="match status" value="1"/>
</dbReference>
<reference evidence="5 6" key="1">
    <citation type="submission" date="2011-11" db="EMBL/GenBank/DDBJ databases">
        <authorList>
            <person name="Weinstock G."/>
            <person name="Sodergren E."/>
            <person name="Clifton S."/>
            <person name="Fulton L."/>
            <person name="Fulton B."/>
            <person name="Courtney L."/>
            <person name="Fronick C."/>
            <person name="Harrison M."/>
            <person name="Strong C."/>
            <person name="Farmer C."/>
            <person name="Delahaunty K."/>
            <person name="Markovic C."/>
            <person name="Hall O."/>
            <person name="Minx P."/>
            <person name="Tomlinson C."/>
            <person name="Mitreva M."/>
            <person name="Hou S."/>
            <person name="Chen J."/>
            <person name="Wollam A."/>
            <person name="Pepin K.H."/>
            <person name="Johnson M."/>
            <person name="Bhonagiri V."/>
            <person name="Zhang X."/>
            <person name="Suruliraj S."/>
            <person name="Warren W."/>
            <person name="Chinwalla A."/>
            <person name="Mardis E.R."/>
            <person name="Wilson R.K."/>
        </authorList>
    </citation>
    <scope>NUCLEOTIDE SEQUENCE [LARGE SCALE GENOMIC DNA]</scope>
    <source>
        <strain evidence="5 6">YIT 11816</strain>
    </source>
</reference>
<dbReference type="CDD" id="cd06532">
    <property type="entry name" value="Glyco_transf_25"/>
    <property type="match status" value="1"/>
</dbReference>
<dbReference type="Proteomes" id="UP000004956">
    <property type="component" value="Unassembled WGS sequence"/>
</dbReference>
<comment type="pathway">
    <text evidence="1">Bacterial outer membrane biogenesis; lipooligosaccharide biosynthesis.</text>
</comment>
<dbReference type="RefSeq" id="WP_008542745.1">
    <property type="nucleotide sequence ID" value="NZ_JH604988.1"/>
</dbReference>
<dbReference type="HOGENOM" id="CLU_071269_3_0_4"/>
<keyword evidence="3" id="KW-0448">Lipopolysaccharide biosynthesis</keyword>
<dbReference type="EMBL" id="AFBQ01000257">
    <property type="protein sequence ID" value="EHY30931.1"/>
    <property type="molecule type" value="Genomic_DNA"/>
</dbReference>
<dbReference type="UniPathway" id="UPA00501"/>
<evidence type="ECO:0000313" key="5">
    <source>
        <dbReference type="EMBL" id="EHY30931.1"/>
    </source>
</evidence>
<protein>
    <submittedName>
        <fullName evidence="5">LPS glycosyltransferase</fullName>
    </submittedName>
</protein>
<evidence type="ECO:0000256" key="1">
    <source>
        <dbReference type="ARBA" id="ARBA00005068"/>
    </source>
</evidence>
<dbReference type="GO" id="GO:0016740">
    <property type="term" value="F:transferase activity"/>
    <property type="evidence" value="ECO:0007669"/>
    <property type="project" value="UniProtKB-KW"/>
</dbReference>
<dbReference type="UniPathway" id="UPA00820"/>
<proteinExistence type="predicted"/>
<comment type="pathway">
    <text evidence="2">Glycan metabolism; lacto-N-neotetraose biosynthesis.</text>
</comment>
<name>H3KG05_9BURK</name>
<evidence type="ECO:0000256" key="3">
    <source>
        <dbReference type="ARBA" id="ARBA00022985"/>
    </source>
</evidence>
<dbReference type="PATRIC" id="fig|762967.3.peg.1316"/>
<evidence type="ECO:0000313" key="6">
    <source>
        <dbReference type="Proteomes" id="UP000004956"/>
    </source>
</evidence>
<evidence type="ECO:0000256" key="2">
    <source>
        <dbReference type="ARBA" id="ARBA00005222"/>
    </source>
</evidence>
<sequence length="255" mass="28965">MYRCVINLDQSTDRWSALRPQFGRLGLEVERLSAVLGRALPEEELQRWCAPSGFGYLYPLTPGEVGCFLSHRNAWTRFLETDEAWCAVFEDDIVLAEELGEYMSAHDWIPEGVDVVKFNAPGDTILIDRKILKTSKGTDLVRQIRPVSFRTEGYLINRAAAQSALAMTTRFNCPVDYFMFSPWFPFIHKHPAWRLGINLVRLSGAPSGIGLRKRKGGLKEDLTARWNPLRWAKQIAISAEKLGKTHYSVKSGTFE</sequence>
<keyword evidence="6" id="KW-1185">Reference proteome</keyword>
<accession>H3KG05</accession>
<evidence type="ECO:0000259" key="4">
    <source>
        <dbReference type="Pfam" id="PF01755"/>
    </source>
</evidence>
<dbReference type="AlphaFoldDB" id="H3KG05"/>
<dbReference type="GO" id="GO:0009103">
    <property type="term" value="P:lipopolysaccharide biosynthetic process"/>
    <property type="evidence" value="ECO:0007669"/>
    <property type="project" value="UniProtKB-KW"/>
</dbReference>
<organism evidence="5 6">
    <name type="scientific">Sutterella parvirubra YIT 11816</name>
    <dbReference type="NCBI Taxonomy" id="762967"/>
    <lineage>
        <taxon>Bacteria</taxon>
        <taxon>Pseudomonadati</taxon>
        <taxon>Pseudomonadota</taxon>
        <taxon>Betaproteobacteria</taxon>
        <taxon>Burkholderiales</taxon>
        <taxon>Sutterellaceae</taxon>
        <taxon>Sutterella</taxon>
    </lineage>
</organism>
<dbReference type="InterPro" id="IPR002654">
    <property type="entry name" value="Glyco_trans_25"/>
</dbReference>
<comment type="caution">
    <text evidence="5">The sequence shown here is derived from an EMBL/GenBank/DDBJ whole genome shotgun (WGS) entry which is preliminary data.</text>
</comment>
<keyword evidence="5" id="KW-0808">Transferase</keyword>
<dbReference type="OrthoDB" id="119742at2"/>
<gene>
    <name evidence="5" type="ORF">HMPREF9440_01679</name>
</gene>
<dbReference type="STRING" id="762967.HMPREF9440_01679"/>